<protein>
    <submittedName>
        <fullName evidence="2">Uncharacterized protein</fullName>
    </submittedName>
</protein>
<dbReference type="EMBL" id="CP036455">
    <property type="protein sequence ID" value="QBI55054.1"/>
    <property type="molecule type" value="Genomic_DNA"/>
</dbReference>
<reference evidence="2 3" key="1">
    <citation type="submission" date="2019-02" db="EMBL/GenBank/DDBJ databases">
        <authorList>
            <person name="Khodamoradi S."/>
            <person name="Hahnke R.L."/>
            <person name="Kaempfer P."/>
            <person name="Schumann P."/>
            <person name="Rohde M."/>
            <person name="Steinert M."/>
            <person name="Luzhetskyy A."/>
            <person name="Wink J."/>
            <person name="Ruckert C."/>
        </authorList>
    </citation>
    <scope>NUCLEOTIDE SEQUENCE [LARGE SCALE GENOMIC DNA]</scope>
    <source>
        <strain evidence="2 3">M2</strain>
    </source>
</reference>
<dbReference type="Proteomes" id="UP000292235">
    <property type="component" value="Chromosome"/>
</dbReference>
<accession>A0A4P6Q7U0</accession>
<organism evidence="2 3">
    <name type="scientific">Streptomonospora litoralis</name>
    <dbReference type="NCBI Taxonomy" id="2498135"/>
    <lineage>
        <taxon>Bacteria</taxon>
        <taxon>Bacillati</taxon>
        <taxon>Actinomycetota</taxon>
        <taxon>Actinomycetes</taxon>
        <taxon>Streptosporangiales</taxon>
        <taxon>Nocardiopsidaceae</taxon>
        <taxon>Streptomonospora</taxon>
    </lineage>
</organism>
<name>A0A4P6Q7U0_9ACTN</name>
<evidence type="ECO:0000313" key="2">
    <source>
        <dbReference type="EMBL" id="QBI55054.1"/>
    </source>
</evidence>
<keyword evidence="3" id="KW-1185">Reference proteome</keyword>
<feature type="region of interest" description="Disordered" evidence="1">
    <location>
        <begin position="1"/>
        <end position="39"/>
    </location>
</feature>
<dbReference type="AlphaFoldDB" id="A0A4P6Q7U0"/>
<dbReference type="KEGG" id="strr:EKD16_16410"/>
<evidence type="ECO:0000313" key="3">
    <source>
        <dbReference type="Proteomes" id="UP000292235"/>
    </source>
</evidence>
<gene>
    <name evidence="2" type="ORF">EKD16_16410</name>
</gene>
<feature type="compositionally biased region" description="Low complexity" evidence="1">
    <location>
        <begin position="12"/>
        <end position="39"/>
    </location>
</feature>
<proteinExistence type="predicted"/>
<sequence length="87" mass="9007">MRAQTKGGAEVTDATPPGPTDTAGAAQAATAEQQAAGIAERTLQRARERLAALDDLPTADHVAVFDELHQELSTVLSGLEQDDGPRG</sequence>
<evidence type="ECO:0000256" key="1">
    <source>
        <dbReference type="SAM" id="MobiDB-lite"/>
    </source>
</evidence>